<feature type="compositionally biased region" description="Acidic residues" evidence="1">
    <location>
        <begin position="536"/>
        <end position="549"/>
    </location>
</feature>
<comment type="caution">
    <text evidence="2">The sequence shown here is derived from an EMBL/GenBank/DDBJ whole genome shotgun (WGS) entry which is preliminary data.</text>
</comment>
<name>A0AAE0FPV2_9CHLO</name>
<dbReference type="EMBL" id="LGRX02015119">
    <property type="protein sequence ID" value="KAK3263709.1"/>
    <property type="molecule type" value="Genomic_DNA"/>
</dbReference>
<dbReference type="AlphaFoldDB" id="A0AAE0FPV2"/>
<feature type="non-terminal residue" evidence="2">
    <location>
        <position position="587"/>
    </location>
</feature>
<dbReference type="Proteomes" id="UP001190700">
    <property type="component" value="Unassembled WGS sequence"/>
</dbReference>
<reference evidence="2 3" key="1">
    <citation type="journal article" date="2015" name="Genome Biol. Evol.">
        <title>Comparative Genomics of a Bacterivorous Green Alga Reveals Evolutionary Causalities and Consequences of Phago-Mixotrophic Mode of Nutrition.</title>
        <authorList>
            <person name="Burns J.A."/>
            <person name="Paasch A."/>
            <person name="Narechania A."/>
            <person name="Kim E."/>
        </authorList>
    </citation>
    <scope>NUCLEOTIDE SEQUENCE [LARGE SCALE GENOMIC DNA]</scope>
    <source>
        <strain evidence="2 3">PLY_AMNH</strain>
    </source>
</reference>
<accession>A0AAE0FPV2</accession>
<organism evidence="2 3">
    <name type="scientific">Cymbomonas tetramitiformis</name>
    <dbReference type="NCBI Taxonomy" id="36881"/>
    <lineage>
        <taxon>Eukaryota</taxon>
        <taxon>Viridiplantae</taxon>
        <taxon>Chlorophyta</taxon>
        <taxon>Pyramimonadophyceae</taxon>
        <taxon>Pyramimonadales</taxon>
        <taxon>Pyramimonadaceae</taxon>
        <taxon>Cymbomonas</taxon>
    </lineage>
</organism>
<protein>
    <submittedName>
        <fullName evidence="2">Uncharacterized protein</fullName>
    </submittedName>
</protein>
<evidence type="ECO:0000313" key="2">
    <source>
        <dbReference type="EMBL" id="KAK3263709.1"/>
    </source>
</evidence>
<feature type="region of interest" description="Disordered" evidence="1">
    <location>
        <begin position="466"/>
        <end position="490"/>
    </location>
</feature>
<gene>
    <name evidence="2" type="ORF">CYMTET_27503</name>
</gene>
<feature type="region of interest" description="Disordered" evidence="1">
    <location>
        <begin position="533"/>
        <end position="554"/>
    </location>
</feature>
<evidence type="ECO:0000313" key="3">
    <source>
        <dbReference type="Proteomes" id="UP001190700"/>
    </source>
</evidence>
<evidence type="ECO:0000256" key="1">
    <source>
        <dbReference type="SAM" id="MobiDB-lite"/>
    </source>
</evidence>
<sequence length="587" mass="63031">MVATRSTSSSLSRRRNLATIFDQAAARHAATPFTPVVAAQPAASSAAATFVAAVRTLIRTRFDEKSAKFVAKKCFGSKDERFHGNEPAAATTFTRMVAALQESFEAEDTTFASLFSLDDATVTAYSQDGKRVLLEFARKLLESDTPFQGTAELLSIKFKYGVDPNTAIMDYNAALVSARRKNTLDEDDVKGQFIDALDEDYYRSVTSRLLLHDQRAAVVLLTIQQWVRECHAAHLRAAALNSDGRQKQIEPSGLRFGGGIEHDTAGGDVMEILMALRKEVRSLGDKVNGRGFTPRADKPFSAHPRAVKTRFAASPLQPGNYSTTNSKTAFHRGTGRTIPLCGHSECHKGGARHWHRDCPLGGPRAEAGAHSLSVEAVEAEYLASAFQSAIDKHDTEKFNALCFLAGGKPEIIDDSSAASFVVSDTEQDSAIEEYTQYCQQTEDAHFAGFGVGAAAEVHLNTVKTNDAAATAPPPPPPSVGSDSAMHPISPLHSHEHYNKTFADHIAAHGGFTVFDPQPEPPLAFRHMSSAVSVDGGSEDSFDGEGEEDPPLPPTVGCGRPPCGFGHAALTMLSVCMLFIVSATAVPL</sequence>
<keyword evidence="3" id="KW-1185">Reference proteome</keyword>
<proteinExistence type="predicted"/>